<feature type="region of interest" description="Disordered" evidence="8">
    <location>
        <begin position="598"/>
        <end position="623"/>
    </location>
</feature>
<dbReference type="GO" id="GO:0005524">
    <property type="term" value="F:ATP binding"/>
    <property type="evidence" value="ECO:0007669"/>
    <property type="project" value="UniProtKB-UniRule"/>
</dbReference>
<dbReference type="GO" id="GO:0005737">
    <property type="term" value="C:cytoplasm"/>
    <property type="evidence" value="ECO:0007669"/>
    <property type="project" value="TreeGrafter"/>
</dbReference>
<evidence type="ECO:0000256" key="8">
    <source>
        <dbReference type="SAM" id="MobiDB-lite"/>
    </source>
</evidence>
<feature type="compositionally biased region" description="Polar residues" evidence="8">
    <location>
        <begin position="607"/>
        <end position="623"/>
    </location>
</feature>
<dbReference type="PROSITE" id="PS50011">
    <property type="entry name" value="PROTEIN_KINASE_DOM"/>
    <property type="match status" value="1"/>
</dbReference>
<evidence type="ECO:0000259" key="9">
    <source>
        <dbReference type="PROSITE" id="PS50011"/>
    </source>
</evidence>
<dbReference type="InterPro" id="IPR017441">
    <property type="entry name" value="Protein_kinase_ATP_BS"/>
</dbReference>
<evidence type="ECO:0000256" key="6">
    <source>
        <dbReference type="ARBA" id="ARBA00022840"/>
    </source>
</evidence>
<dbReference type="Pfam" id="PF13850">
    <property type="entry name" value="ERGIC_N"/>
    <property type="match status" value="1"/>
</dbReference>
<feature type="compositionally biased region" description="Polar residues" evidence="8">
    <location>
        <begin position="42"/>
        <end position="57"/>
    </location>
</feature>
<feature type="region of interest" description="Disordered" evidence="8">
    <location>
        <begin position="164"/>
        <end position="510"/>
    </location>
</feature>
<feature type="compositionally biased region" description="Low complexity" evidence="8">
    <location>
        <begin position="260"/>
        <end position="270"/>
    </location>
</feature>
<dbReference type="EMBL" id="CAJVPA010000077">
    <property type="protein sequence ID" value="CAG8301850.1"/>
    <property type="molecule type" value="Genomic_DNA"/>
</dbReference>
<dbReference type="InterPro" id="IPR039542">
    <property type="entry name" value="Erv_N"/>
</dbReference>
<feature type="region of interest" description="Disordered" evidence="8">
    <location>
        <begin position="732"/>
        <end position="861"/>
    </location>
</feature>
<feature type="compositionally biased region" description="Polar residues" evidence="8">
    <location>
        <begin position="794"/>
        <end position="807"/>
    </location>
</feature>
<dbReference type="Gene3D" id="3.30.200.20">
    <property type="entry name" value="Phosphorylase Kinase, domain 1"/>
    <property type="match status" value="1"/>
</dbReference>
<evidence type="ECO:0000256" key="5">
    <source>
        <dbReference type="ARBA" id="ARBA00022777"/>
    </source>
</evidence>
<dbReference type="GO" id="GO:0005856">
    <property type="term" value="C:cytoskeleton"/>
    <property type="evidence" value="ECO:0007669"/>
    <property type="project" value="TreeGrafter"/>
</dbReference>
<name>A0A9W4IGJ1_9EURO</name>
<dbReference type="CDD" id="cd14210">
    <property type="entry name" value="PKc_DYRK"/>
    <property type="match status" value="1"/>
</dbReference>
<keyword evidence="5" id="KW-0418">Kinase</keyword>
<evidence type="ECO:0000313" key="11">
    <source>
        <dbReference type="Proteomes" id="UP001152646"/>
    </source>
</evidence>
<feature type="region of interest" description="Disordered" evidence="8">
    <location>
        <begin position="1"/>
        <end position="114"/>
    </location>
</feature>
<feature type="compositionally biased region" description="Polar residues" evidence="8">
    <location>
        <begin position="220"/>
        <end position="252"/>
    </location>
</feature>
<keyword evidence="2" id="KW-0723">Serine/threonine-protein kinase</keyword>
<dbReference type="PANTHER" id="PTHR24058">
    <property type="entry name" value="DUAL SPECIFICITY PROTEIN KINASE"/>
    <property type="match status" value="1"/>
</dbReference>
<organism evidence="10 11">
    <name type="scientific">Penicillium salamii</name>
    <dbReference type="NCBI Taxonomy" id="1612424"/>
    <lineage>
        <taxon>Eukaryota</taxon>
        <taxon>Fungi</taxon>
        <taxon>Dikarya</taxon>
        <taxon>Ascomycota</taxon>
        <taxon>Pezizomycotina</taxon>
        <taxon>Eurotiomycetes</taxon>
        <taxon>Eurotiomycetidae</taxon>
        <taxon>Eurotiales</taxon>
        <taxon>Aspergillaceae</taxon>
        <taxon>Penicillium</taxon>
    </lineage>
</organism>
<dbReference type="SMART" id="SM00220">
    <property type="entry name" value="S_TKc"/>
    <property type="match status" value="1"/>
</dbReference>
<feature type="region of interest" description="Disordered" evidence="8">
    <location>
        <begin position="637"/>
        <end position="682"/>
    </location>
</feature>
<feature type="compositionally biased region" description="Low complexity" evidence="8">
    <location>
        <begin position="738"/>
        <end position="752"/>
    </location>
</feature>
<dbReference type="Pfam" id="PF07970">
    <property type="entry name" value="COPIIcoated_ERV"/>
    <property type="match status" value="1"/>
</dbReference>
<feature type="compositionally biased region" description="Polar residues" evidence="8">
    <location>
        <begin position="408"/>
        <end position="432"/>
    </location>
</feature>
<comment type="similarity">
    <text evidence="1">Belongs to the protein kinase superfamily. CMGC Ser/Thr protein kinase family. MNB/DYRK subfamily.</text>
</comment>
<feature type="compositionally biased region" description="Polar residues" evidence="8">
    <location>
        <begin position="102"/>
        <end position="114"/>
    </location>
</feature>
<dbReference type="InterPro" id="IPR000719">
    <property type="entry name" value="Prot_kinase_dom"/>
</dbReference>
<dbReference type="PANTHER" id="PTHR24058:SF22">
    <property type="entry name" value="DUAL SPECIFICITY TYROSINE-PHOSPHORYLATION-REGULATED KINASE 4"/>
    <property type="match status" value="1"/>
</dbReference>
<dbReference type="Pfam" id="PF00069">
    <property type="entry name" value="Pkinase"/>
    <property type="match status" value="1"/>
</dbReference>
<proteinExistence type="inferred from homology"/>
<comment type="caution">
    <text evidence="10">The sequence shown here is derived from an EMBL/GenBank/DDBJ whole genome shotgun (WGS) entry which is preliminary data.</text>
</comment>
<sequence length="1845" mass="202039">MPTIPPQTPGRGQVRTDNSRASNLSNDSGSGAETPARRRLQKSASTNFPSNTSNYESSYGVAGPRAGGMNRRRMSIRDQKVPQGPRPQDASRWNKPGPYIHSGNSSVDSTLDSSKNFNLRSTSVGNLAKADPNSAENGDFLAPVNFDDFHNSIMGEPSLNHFPMPGNSYAGENREAGPTNPWETHNYEHNAPERTRGPPSARRKSEVQRPNGQPAGAGLTASSANTRARRQSLAQPAAGNTASRGSRKSISSGAFAPTNASARRASLSARKFSTDTTQASTAFLRPRTQDSETKVPAAVRNLKAKSFQPSPRDAPGPFLTATAPADHSRSSSTNAVRTPVKNPAGAAATPCSSSKRASVMPPHATGLGARTISPTDARRMKRMSIAPTAPPMPHTPPTQTEPLPMRPLSSTQSPSQIPRKSVTPSSNRTTPDPNRKSYSSGLSVSSSTSYNSARNSGSSLQNRLSQNLSSSRLPTPKPRTEQTNPNGEEVPPVPAIPKAYESPKGELDAPVFPAPRKSSIPLDIGLLNIKDSGSTQQTASTGPVENAEPTDTVNTPDVRTRTSTVLGGRKGLQPLKLPPLNLLPLGTPMAAKIDALKDRDEERDAHTPSNQVLSKTPGTPMTASKASFWYHDEDEKLPHTQARSSTSHFAVSSSTAAVRASSSTSAFESFETPGSSARNISPYASYTLPKSGTELNHLRHQVSADYSNRNQPHKLTGPRPQTQSAVFTPAPERLSQISTPSEPESVTASSSSLRDRLKVARLRSNSKAQKADADTDTDPAKFNHMPPPKLPASATWNNLSSVSSTSPNPKPSYLNPRRQSSVSSAINPAARKPSVSSDRSLALEPTPSHESGESDRSRRVHSSYISPVHKMINNARSSAAAAPRSTDGEVDTDVIIADEEMKRLGSKRKDFEKAARVLDDLRRKAGPKDRVSPAQALKMATLNIFERGEIIDYRDIFFCGTQTAKKHVGDLHSGAANFGYDDDRGDYNIVVGDHLAYRYEVVDVLGKGSFGQVVRCVDHKTGVLVAIKIIRNKKRFHQQALIEVNLLQKLKEWDPHGKHSVVNFTQSFYFRGHLCISTELLGMNLYEFIKAHEFRGFSLKLIRVFTKQMLSSLVLLHAKKVIHCDLKPENILLVHPLNSEIRVIDFGSSCFENEKVYTYIQSRFYRSPEVILGMSYGMPIDMWSLGCILAELFTGYPIFPGENEQEQLACIMEVFGPPEKHLIEKSSRKKLFFDSLGKPRLTVSSKGRRRRPSSKELRQALKCDDEAFLDFISRCLRWDPARRISPHDALKHEFLTGIKAPRPRIHGTNSPSKRGASSSSRPLPDPPGATLKSGFSRRDISGHSPVKSGKRHSTVNGPPSSPGKRGSSNTTSSGSALPRVSARSISGKPDLATAAAATSLSDRLYLIADAFPFVLYLMTQGNPFLDPRHAQSGYLASSYLIYSTPSPTTSSVNGSTMNGFEKQSLDEDAFGDKALAGLKTFDAFPKTKASYTTPTRTGGQWTVLILCICTFFSYSELKTWWRGTENYHFSVEKGVSHDLQLNLDIVVDMPCDHLRVNIQDAAGDRILAGELLKRENTNWLLWMQQRNYESHNAHEYQTLSHEGADRLEEQEADSHAGHVLGEVRHNPRKKFPKGPRMRRGDKQDACRIYGSLEGNKVQGDFHITARGHGYHENAPHLDHGSFNFSHMITELSFGPHYPNLMNPLDKTIAESDAHYYKFQYFLSVVPTIYSRGKGALEAYARAPEKRGRNTVFTNQYAATSQSGALPESPMLTPGIFFKYNIEPILLLVSEERAGFLSLLIRVINTVSGVLVTGGWLFQITSWVGDVWGRRKNRSSEGYLTGKSAE</sequence>
<feature type="compositionally biased region" description="Basic and acidic residues" evidence="8">
    <location>
        <begin position="185"/>
        <end position="196"/>
    </location>
</feature>
<accession>A0A9W4IGJ1</accession>
<evidence type="ECO:0000256" key="1">
    <source>
        <dbReference type="ARBA" id="ARBA00008867"/>
    </source>
</evidence>
<dbReference type="SUPFAM" id="SSF56112">
    <property type="entry name" value="Protein kinase-like (PK-like)"/>
    <property type="match status" value="1"/>
</dbReference>
<evidence type="ECO:0000256" key="3">
    <source>
        <dbReference type="ARBA" id="ARBA00022679"/>
    </source>
</evidence>
<feature type="binding site" evidence="7">
    <location>
        <position position="1028"/>
    </location>
    <ligand>
        <name>ATP</name>
        <dbReference type="ChEBI" id="CHEBI:30616"/>
    </ligand>
</feature>
<dbReference type="Proteomes" id="UP001152646">
    <property type="component" value="Unassembled WGS sequence"/>
</dbReference>
<evidence type="ECO:0000256" key="2">
    <source>
        <dbReference type="ARBA" id="ARBA00022527"/>
    </source>
</evidence>
<keyword evidence="4 7" id="KW-0547">Nucleotide-binding</keyword>
<dbReference type="OrthoDB" id="9332038at2759"/>
<feature type="compositionally biased region" description="Low complexity" evidence="8">
    <location>
        <begin position="437"/>
        <end position="473"/>
    </location>
</feature>
<feature type="compositionally biased region" description="Basic and acidic residues" evidence="8">
    <location>
        <begin position="769"/>
        <end position="781"/>
    </location>
</feature>
<evidence type="ECO:0000256" key="7">
    <source>
        <dbReference type="PROSITE-ProRule" id="PRU10141"/>
    </source>
</evidence>
<dbReference type="InterPro" id="IPR012936">
    <property type="entry name" value="Erv_C"/>
</dbReference>
<reference evidence="10" key="1">
    <citation type="submission" date="2021-07" db="EMBL/GenBank/DDBJ databases">
        <authorList>
            <person name="Branca A.L. A."/>
        </authorList>
    </citation>
    <scope>NUCLEOTIDE SEQUENCE</scope>
</reference>
<dbReference type="FunFam" id="1.10.510.10:FF:000112">
    <property type="entry name" value="Putative dual specificity tyrosine-phosphorylation-regulated kinase 2"/>
    <property type="match status" value="1"/>
</dbReference>
<evidence type="ECO:0000313" key="10">
    <source>
        <dbReference type="EMBL" id="CAG8301850.1"/>
    </source>
</evidence>
<feature type="compositionally biased region" description="Low complexity" evidence="8">
    <location>
        <begin position="1310"/>
        <end position="1322"/>
    </location>
</feature>
<protein>
    <recommendedName>
        <fullName evidence="9">Protein kinase domain-containing protein</fullName>
    </recommendedName>
</protein>
<dbReference type="InterPro" id="IPR008271">
    <property type="entry name" value="Ser/Thr_kinase_AS"/>
</dbReference>
<dbReference type="PROSITE" id="PS00108">
    <property type="entry name" value="PROTEIN_KINASE_ST"/>
    <property type="match status" value="1"/>
</dbReference>
<feature type="region of interest" description="Disordered" evidence="8">
    <location>
        <begin position="1295"/>
        <end position="1384"/>
    </location>
</feature>
<feature type="compositionally biased region" description="Polar residues" evidence="8">
    <location>
        <begin position="673"/>
        <end position="682"/>
    </location>
</feature>
<keyword evidence="3" id="KW-0808">Transferase</keyword>
<feature type="domain" description="Protein kinase" evidence="9">
    <location>
        <begin position="999"/>
        <end position="1295"/>
    </location>
</feature>
<feature type="compositionally biased region" description="Polar residues" evidence="8">
    <location>
        <begin position="15"/>
        <end position="31"/>
    </location>
</feature>
<dbReference type="Gene3D" id="1.10.510.10">
    <property type="entry name" value="Transferase(Phosphotransferase) domain 1"/>
    <property type="match status" value="1"/>
</dbReference>
<feature type="compositionally biased region" description="Polar residues" evidence="8">
    <location>
        <begin position="817"/>
        <end position="826"/>
    </location>
</feature>
<gene>
    <name evidence="10" type="ORF">PSALAMII_LOCUS1924</name>
</gene>
<keyword evidence="6 7" id="KW-0067">ATP-binding</keyword>
<feature type="compositionally biased region" description="Low complexity" evidence="8">
    <location>
        <begin position="642"/>
        <end position="672"/>
    </location>
</feature>
<dbReference type="PROSITE" id="PS00107">
    <property type="entry name" value="PROTEIN_KINASE_ATP"/>
    <property type="match status" value="1"/>
</dbReference>
<dbReference type="InterPro" id="IPR011009">
    <property type="entry name" value="Kinase-like_dom_sf"/>
</dbReference>
<dbReference type="InterPro" id="IPR050494">
    <property type="entry name" value="Ser_Thr_dual-spec_kinase"/>
</dbReference>
<evidence type="ECO:0000256" key="4">
    <source>
        <dbReference type="ARBA" id="ARBA00022741"/>
    </source>
</evidence>
<dbReference type="GO" id="GO:0004674">
    <property type="term" value="F:protein serine/threonine kinase activity"/>
    <property type="evidence" value="ECO:0007669"/>
    <property type="project" value="UniProtKB-KW"/>
</dbReference>
<feature type="region of interest" description="Disordered" evidence="8">
    <location>
        <begin position="533"/>
        <end position="559"/>
    </location>
</feature>